<evidence type="ECO:0000256" key="2">
    <source>
        <dbReference type="SAM" id="Phobius"/>
    </source>
</evidence>
<dbReference type="Proteomes" id="UP000807025">
    <property type="component" value="Unassembled WGS sequence"/>
</dbReference>
<comment type="caution">
    <text evidence="3">The sequence shown here is derived from an EMBL/GenBank/DDBJ whole genome shotgun (WGS) entry which is preliminary data.</text>
</comment>
<dbReference type="AlphaFoldDB" id="A0A9P6A868"/>
<keyword evidence="2" id="KW-1133">Transmembrane helix</keyword>
<dbReference type="EMBL" id="MU154523">
    <property type="protein sequence ID" value="KAF9501379.1"/>
    <property type="molecule type" value="Genomic_DNA"/>
</dbReference>
<evidence type="ECO:0000313" key="4">
    <source>
        <dbReference type="Proteomes" id="UP000807025"/>
    </source>
</evidence>
<feature type="transmembrane region" description="Helical" evidence="2">
    <location>
        <begin position="33"/>
        <end position="55"/>
    </location>
</feature>
<protein>
    <submittedName>
        <fullName evidence="3">Uncharacterized protein</fullName>
    </submittedName>
</protein>
<dbReference type="PANTHER" id="PTHR28002">
    <property type="entry name" value="MIOREX COMPLEX COMPONENT 11"/>
    <property type="match status" value="1"/>
</dbReference>
<keyword evidence="2" id="KW-0812">Transmembrane</keyword>
<evidence type="ECO:0000256" key="1">
    <source>
        <dbReference type="SAM" id="MobiDB-lite"/>
    </source>
</evidence>
<dbReference type="GO" id="GO:0005739">
    <property type="term" value="C:mitochondrion"/>
    <property type="evidence" value="ECO:0007669"/>
    <property type="project" value="TreeGrafter"/>
</dbReference>
<dbReference type="PANTHER" id="PTHR28002:SF1">
    <property type="entry name" value="MIOREX COMPLEX COMPONENT 11"/>
    <property type="match status" value="1"/>
</dbReference>
<name>A0A9P6A868_PLEER</name>
<reference evidence="3" key="1">
    <citation type="submission" date="2020-11" db="EMBL/GenBank/DDBJ databases">
        <authorList>
            <consortium name="DOE Joint Genome Institute"/>
            <person name="Ahrendt S."/>
            <person name="Riley R."/>
            <person name="Andreopoulos W."/>
            <person name="Labutti K."/>
            <person name="Pangilinan J."/>
            <person name="Ruiz-Duenas F.J."/>
            <person name="Barrasa J.M."/>
            <person name="Sanchez-Garcia M."/>
            <person name="Camarero S."/>
            <person name="Miyauchi S."/>
            <person name="Serrano A."/>
            <person name="Linde D."/>
            <person name="Babiker R."/>
            <person name="Drula E."/>
            <person name="Ayuso-Fernandez I."/>
            <person name="Pacheco R."/>
            <person name="Padilla G."/>
            <person name="Ferreira P."/>
            <person name="Barriuso J."/>
            <person name="Kellner H."/>
            <person name="Castanera R."/>
            <person name="Alfaro M."/>
            <person name="Ramirez L."/>
            <person name="Pisabarro A.G."/>
            <person name="Kuo A."/>
            <person name="Tritt A."/>
            <person name="Lipzen A."/>
            <person name="He G."/>
            <person name="Yan M."/>
            <person name="Ng V."/>
            <person name="Cullen D."/>
            <person name="Martin F."/>
            <person name="Rosso M.-N."/>
            <person name="Henrissat B."/>
            <person name="Hibbett D."/>
            <person name="Martinez A.T."/>
            <person name="Grigoriev I.V."/>
        </authorList>
    </citation>
    <scope>NUCLEOTIDE SEQUENCE</scope>
    <source>
        <strain evidence="3">ATCC 90797</strain>
    </source>
</reference>
<evidence type="ECO:0000313" key="3">
    <source>
        <dbReference type="EMBL" id="KAF9501379.1"/>
    </source>
</evidence>
<dbReference type="InterPro" id="IPR018811">
    <property type="entry name" value="MRX11"/>
</dbReference>
<sequence length="203" mass="22025">MGSKPPPTPSRFAAYQTALKAISARTGTPLPSLIVSFGILHELTAILPIVGLFYASRSLGLGERMVNAMASARQDDSQPSQPSKLIESGGRGEGASWMVQKGQAWVDEGEKWAARVGRRYGMFGFEKRTKGDASDTPQTLYGEDLKAMKGHIVGDVANVVVAYAATKALLPLRIGASLYLAPAFSRRAVEPCRQWIMRSFRRP</sequence>
<dbReference type="Pfam" id="PF10306">
    <property type="entry name" value="FLILHELTA"/>
    <property type="match status" value="1"/>
</dbReference>
<gene>
    <name evidence="3" type="ORF">BDN71DRAFT_1438915</name>
</gene>
<dbReference type="OrthoDB" id="5580261at2759"/>
<feature type="region of interest" description="Disordered" evidence="1">
    <location>
        <begin position="70"/>
        <end position="93"/>
    </location>
</feature>
<keyword evidence="4" id="KW-1185">Reference proteome</keyword>
<proteinExistence type="predicted"/>
<organism evidence="3 4">
    <name type="scientific">Pleurotus eryngii</name>
    <name type="common">Boletus of the steppes</name>
    <dbReference type="NCBI Taxonomy" id="5323"/>
    <lineage>
        <taxon>Eukaryota</taxon>
        <taxon>Fungi</taxon>
        <taxon>Dikarya</taxon>
        <taxon>Basidiomycota</taxon>
        <taxon>Agaricomycotina</taxon>
        <taxon>Agaricomycetes</taxon>
        <taxon>Agaricomycetidae</taxon>
        <taxon>Agaricales</taxon>
        <taxon>Pleurotineae</taxon>
        <taxon>Pleurotaceae</taxon>
        <taxon>Pleurotus</taxon>
    </lineage>
</organism>
<accession>A0A9P6A868</accession>
<keyword evidence="2" id="KW-0472">Membrane</keyword>